<evidence type="ECO:0000313" key="13">
    <source>
        <dbReference type="EMBL" id="AAZ96287.1"/>
    </source>
</evidence>
<dbReference type="eggNOG" id="COG1612">
    <property type="taxonomic scope" value="Bacteria"/>
</dbReference>
<accession>Q3SLW6</accession>
<reference evidence="13 14" key="1">
    <citation type="journal article" date="2006" name="J. Bacteriol.">
        <title>The genome sequence of the obligately chemolithoautotrophic, facultatively anaerobic bacterium Thiobacillus denitrificans.</title>
        <authorList>
            <person name="Beller H.R."/>
            <person name="Chain P.S."/>
            <person name="Letain T.E."/>
            <person name="Chakicherla A."/>
            <person name="Larimer F.W."/>
            <person name="Richardson P.M."/>
            <person name="Coleman M.A."/>
            <person name="Wood A.P."/>
            <person name="Kelly D.P."/>
        </authorList>
    </citation>
    <scope>NUCLEOTIDE SEQUENCE [LARGE SCALE GENOMIC DNA]</scope>
    <source>
        <strain evidence="13 14">ATCC 25259</strain>
    </source>
</reference>
<dbReference type="GO" id="GO:0016491">
    <property type="term" value="F:oxidoreductase activity"/>
    <property type="evidence" value="ECO:0007669"/>
    <property type="project" value="UniProtKB-KW"/>
</dbReference>
<dbReference type="KEGG" id="tbd:Tbd_0334"/>
<feature type="transmembrane region" description="Helical" evidence="12">
    <location>
        <begin position="243"/>
        <end position="263"/>
    </location>
</feature>
<gene>
    <name evidence="13" type="ordered locus">Tbd_0334</name>
</gene>
<sequence length="327" mass="34668">MSAYRNLALLALILTLGVVSLGAFVRLSDAGLGCPDWPGCYGKLTPHHAAEAIDAAIAAQPDGPVTHLKAWKEMVHRYFAGTLGMLVLGLAVLAWRRRRDTRGGPALPLLLLGLIVFQALLGMWTVTQLLKPLVVTAHLLGGMATLSLLLWLWLRERGDASAGDSARVDRLRGSAVLALALVTIQIALGGWVSSNYAALACTDFPLCQGAWAPAMDFAHGFTLQRELGETASGELLPLAALTAIHWTHRVMALIVALYLAWLISRLLRTPGYAGLGIALAALLALQVTLGISNVLLSLPLGLAVAHNTGAALLLAAVVLLNYRLRGK</sequence>
<keyword evidence="9 12" id="KW-0472">Membrane</keyword>
<dbReference type="PANTHER" id="PTHR35457">
    <property type="entry name" value="HEME A SYNTHASE"/>
    <property type="match status" value="1"/>
</dbReference>
<dbReference type="GO" id="GO:0046872">
    <property type="term" value="F:metal ion binding"/>
    <property type="evidence" value="ECO:0007669"/>
    <property type="project" value="UniProtKB-KW"/>
</dbReference>
<evidence type="ECO:0000256" key="4">
    <source>
        <dbReference type="ARBA" id="ARBA00022723"/>
    </source>
</evidence>
<keyword evidence="2" id="KW-1003">Cell membrane</keyword>
<evidence type="ECO:0000256" key="2">
    <source>
        <dbReference type="ARBA" id="ARBA00022475"/>
    </source>
</evidence>
<keyword evidence="6" id="KW-0560">Oxidoreductase</keyword>
<dbReference type="Pfam" id="PF02628">
    <property type="entry name" value="COX15-CtaA"/>
    <property type="match status" value="1"/>
</dbReference>
<evidence type="ECO:0000256" key="1">
    <source>
        <dbReference type="ARBA" id="ARBA00004141"/>
    </source>
</evidence>
<evidence type="ECO:0000256" key="11">
    <source>
        <dbReference type="ARBA" id="ARBA00023444"/>
    </source>
</evidence>
<dbReference type="InterPro" id="IPR003780">
    <property type="entry name" value="COX15/CtaA_fam"/>
</dbReference>
<feature type="transmembrane region" description="Helical" evidence="12">
    <location>
        <begin position="133"/>
        <end position="154"/>
    </location>
</feature>
<feature type="transmembrane region" description="Helical" evidence="12">
    <location>
        <begin position="175"/>
        <end position="193"/>
    </location>
</feature>
<dbReference type="OrthoDB" id="1447144at2"/>
<comment type="subcellular location">
    <subcellularLocation>
        <location evidence="1">Membrane</location>
        <topology evidence="1">Multi-pass membrane protein</topology>
    </subcellularLocation>
</comment>
<keyword evidence="14" id="KW-1185">Reference proteome</keyword>
<evidence type="ECO:0000256" key="3">
    <source>
        <dbReference type="ARBA" id="ARBA00022692"/>
    </source>
</evidence>
<name>Q3SLW6_THIDA</name>
<keyword evidence="3 12" id="KW-0812">Transmembrane</keyword>
<dbReference type="HOGENOM" id="CLU_041525_0_0_4"/>
<dbReference type="EMBL" id="CP000116">
    <property type="protein sequence ID" value="AAZ96287.1"/>
    <property type="molecule type" value="Genomic_DNA"/>
</dbReference>
<proteinExistence type="predicted"/>
<keyword evidence="7" id="KW-0408">Iron</keyword>
<dbReference type="GO" id="GO:0006784">
    <property type="term" value="P:heme A biosynthetic process"/>
    <property type="evidence" value="ECO:0007669"/>
    <property type="project" value="InterPro"/>
</dbReference>
<dbReference type="RefSeq" id="WP_011310847.1">
    <property type="nucleotide sequence ID" value="NC_007404.1"/>
</dbReference>
<organism evidence="13 14">
    <name type="scientific">Thiobacillus denitrificans (strain ATCC 25259 / T1)</name>
    <dbReference type="NCBI Taxonomy" id="292415"/>
    <lineage>
        <taxon>Bacteria</taxon>
        <taxon>Pseudomonadati</taxon>
        <taxon>Pseudomonadota</taxon>
        <taxon>Betaproteobacteria</taxon>
        <taxon>Nitrosomonadales</taxon>
        <taxon>Thiobacillaceae</taxon>
        <taxon>Thiobacillus</taxon>
    </lineage>
</organism>
<keyword evidence="10" id="KW-1015">Disulfide bond</keyword>
<comment type="pathway">
    <text evidence="11">Porphyrin-containing compound metabolism.</text>
</comment>
<evidence type="ECO:0000256" key="10">
    <source>
        <dbReference type="ARBA" id="ARBA00023157"/>
    </source>
</evidence>
<protein>
    <submittedName>
        <fullName evidence="13">Putative cytochrome aa3 oxidase assembly protein,related to CtaA</fullName>
    </submittedName>
</protein>
<evidence type="ECO:0000256" key="7">
    <source>
        <dbReference type="ARBA" id="ARBA00023004"/>
    </source>
</evidence>
<evidence type="ECO:0000313" key="14">
    <source>
        <dbReference type="Proteomes" id="UP000008291"/>
    </source>
</evidence>
<feature type="transmembrane region" description="Helical" evidence="12">
    <location>
        <begin position="275"/>
        <end position="296"/>
    </location>
</feature>
<dbReference type="AlphaFoldDB" id="Q3SLW6"/>
<dbReference type="STRING" id="292415.Tbd_0334"/>
<dbReference type="PANTHER" id="PTHR35457:SF1">
    <property type="entry name" value="HEME A SYNTHASE"/>
    <property type="match status" value="1"/>
</dbReference>
<dbReference type="InterPro" id="IPR050450">
    <property type="entry name" value="COX15/CtaA_HemeA_synthase"/>
</dbReference>
<evidence type="ECO:0000256" key="12">
    <source>
        <dbReference type="SAM" id="Phobius"/>
    </source>
</evidence>
<dbReference type="Proteomes" id="UP000008291">
    <property type="component" value="Chromosome"/>
</dbReference>
<evidence type="ECO:0000256" key="6">
    <source>
        <dbReference type="ARBA" id="ARBA00023002"/>
    </source>
</evidence>
<keyword evidence="8" id="KW-0350">Heme biosynthesis</keyword>
<evidence type="ECO:0000256" key="8">
    <source>
        <dbReference type="ARBA" id="ARBA00023133"/>
    </source>
</evidence>
<keyword evidence="5 12" id="KW-1133">Transmembrane helix</keyword>
<feature type="transmembrane region" description="Helical" evidence="12">
    <location>
        <begin position="302"/>
        <end position="322"/>
    </location>
</feature>
<feature type="transmembrane region" description="Helical" evidence="12">
    <location>
        <begin position="107"/>
        <end position="127"/>
    </location>
</feature>
<keyword evidence="4" id="KW-0479">Metal-binding</keyword>
<dbReference type="GO" id="GO:0016020">
    <property type="term" value="C:membrane"/>
    <property type="evidence" value="ECO:0007669"/>
    <property type="project" value="UniProtKB-SubCell"/>
</dbReference>
<evidence type="ECO:0000256" key="5">
    <source>
        <dbReference type="ARBA" id="ARBA00022989"/>
    </source>
</evidence>
<feature type="transmembrane region" description="Helical" evidence="12">
    <location>
        <begin position="78"/>
        <end position="95"/>
    </location>
</feature>
<evidence type="ECO:0000256" key="9">
    <source>
        <dbReference type="ARBA" id="ARBA00023136"/>
    </source>
</evidence>